<name>A0A7C5YY29_9CREN</name>
<comment type="subcellular location">
    <subcellularLocation>
        <location evidence="5">Cell membrane</location>
        <topology evidence="5">Multi-pass membrane protein</topology>
    </subcellularLocation>
    <subcellularLocation>
        <location evidence="1">Membrane</location>
        <topology evidence="1">Multi-pass membrane protein</topology>
    </subcellularLocation>
</comment>
<dbReference type="PANTHER" id="PTHR42729">
    <property type="entry name" value="OLIGO/DIPEPTIDE TRANSPORT, PERMEASE PROTEIN (DPPC-2)"/>
    <property type="match status" value="1"/>
</dbReference>
<dbReference type="InterPro" id="IPR000515">
    <property type="entry name" value="MetI-like"/>
</dbReference>
<protein>
    <submittedName>
        <fullName evidence="7">ABC transporter permease</fullName>
    </submittedName>
</protein>
<evidence type="ECO:0000256" key="5">
    <source>
        <dbReference type="RuleBase" id="RU363032"/>
    </source>
</evidence>
<dbReference type="Pfam" id="PF00528">
    <property type="entry name" value="BPD_transp_1"/>
    <property type="match status" value="1"/>
</dbReference>
<evidence type="ECO:0000256" key="4">
    <source>
        <dbReference type="ARBA" id="ARBA00023136"/>
    </source>
</evidence>
<evidence type="ECO:0000313" key="7">
    <source>
        <dbReference type="EMBL" id="HHR95297.1"/>
    </source>
</evidence>
<dbReference type="AlphaFoldDB" id="A0A7C5YY29"/>
<dbReference type="InterPro" id="IPR035906">
    <property type="entry name" value="MetI-like_sf"/>
</dbReference>
<comment type="caution">
    <text evidence="7">The sequence shown here is derived from an EMBL/GenBank/DDBJ whole genome shotgun (WGS) entry which is preliminary data.</text>
</comment>
<dbReference type="GO" id="GO:0055085">
    <property type="term" value="P:transmembrane transport"/>
    <property type="evidence" value="ECO:0007669"/>
    <property type="project" value="InterPro"/>
</dbReference>
<dbReference type="PROSITE" id="PS50928">
    <property type="entry name" value="ABC_TM1"/>
    <property type="match status" value="1"/>
</dbReference>
<reference evidence="7" key="1">
    <citation type="journal article" date="2020" name="mSystems">
        <title>Genome- and Community-Level Interaction Insights into Carbon Utilization and Element Cycling Functions of Hydrothermarchaeota in Hydrothermal Sediment.</title>
        <authorList>
            <person name="Zhou Z."/>
            <person name="Liu Y."/>
            <person name="Xu W."/>
            <person name="Pan J."/>
            <person name="Luo Z.H."/>
            <person name="Li M."/>
        </authorList>
    </citation>
    <scope>NUCLEOTIDE SEQUENCE [LARGE SCALE GENOMIC DNA]</scope>
    <source>
        <strain evidence="7">SpSt-1</strain>
    </source>
</reference>
<dbReference type="GO" id="GO:0005886">
    <property type="term" value="C:plasma membrane"/>
    <property type="evidence" value="ECO:0007669"/>
    <property type="project" value="UniProtKB-SubCell"/>
</dbReference>
<comment type="similarity">
    <text evidence="5">Belongs to the binding-protein-dependent transport system permease family.</text>
</comment>
<dbReference type="PANTHER" id="PTHR42729:SF1">
    <property type="entry name" value="OLIGO_DIPEPTIDE TRANSPORT, PERMEASE PROTEIN (DPPC-2)"/>
    <property type="match status" value="1"/>
</dbReference>
<evidence type="ECO:0000256" key="3">
    <source>
        <dbReference type="ARBA" id="ARBA00022989"/>
    </source>
</evidence>
<keyword evidence="2 5" id="KW-0812">Transmembrane</keyword>
<evidence type="ECO:0000256" key="2">
    <source>
        <dbReference type="ARBA" id="ARBA00022692"/>
    </source>
</evidence>
<gene>
    <name evidence="7" type="ORF">ENL47_00325</name>
</gene>
<proteinExistence type="inferred from homology"/>
<organism evidence="7">
    <name type="scientific">Ignisphaera aggregans</name>
    <dbReference type="NCBI Taxonomy" id="334771"/>
    <lineage>
        <taxon>Archaea</taxon>
        <taxon>Thermoproteota</taxon>
        <taxon>Thermoprotei</taxon>
        <taxon>Desulfurococcales</taxon>
        <taxon>Desulfurococcaceae</taxon>
        <taxon>Ignisphaera</taxon>
    </lineage>
</organism>
<evidence type="ECO:0000259" key="6">
    <source>
        <dbReference type="PROSITE" id="PS50928"/>
    </source>
</evidence>
<keyword evidence="5" id="KW-0813">Transport</keyword>
<accession>A0A7C5YY29</accession>
<feature type="transmembrane region" description="Helical" evidence="5">
    <location>
        <begin position="136"/>
        <end position="153"/>
    </location>
</feature>
<feature type="transmembrane region" description="Helical" evidence="5">
    <location>
        <begin position="15"/>
        <end position="33"/>
    </location>
</feature>
<feature type="transmembrane region" description="Helical" evidence="5">
    <location>
        <begin position="77"/>
        <end position="97"/>
    </location>
</feature>
<sequence length="279" mass="31760">MEEVNNMIKYLDMKISIAIIIALILYSIVVPFTKPYDPRAWNVVPRDQPPSLQYPFGTTSTGQDVFLLTAWALRNTLLLGTIASIMLVLISFTIGSIAGATRNALLRAILTYLIDSFCIIPFLPILIMVASLWRERLGIIGTALIIAVLGWGGQSRNVRSVIMGLRERTFTYTATFSGYSIFKTIYKSYLPYIVQWLSVAFIFGIIFCTGLETTLSVFGITSLENPTIGTIIFWTREYQAYLRGLWWWYTFPLIFFIILLASLYIIVRRLVSIFIIREV</sequence>
<feature type="domain" description="ABC transmembrane type-1" evidence="6">
    <location>
        <begin position="73"/>
        <end position="267"/>
    </location>
</feature>
<dbReference type="SUPFAM" id="SSF161098">
    <property type="entry name" value="MetI-like"/>
    <property type="match status" value="1"/>
</dbReference>
<dbReference type="Gene3D" id="1.10.3720.10">
    <property type="entry name" value="MetI-like"/>
    <property type="match status" value="1"/>
</dbReference>
<evidence type="ECO:0000256" key="1">
    <source>
        <dbReference type="ARBA" id="ARBA00004141"/>
    </source>
</evidence>
<feature type="transmembrane region" description="Helical" evidence="5">
    <location>
        <begin position="189"/>
        <end position="207"/>
    </location>
</feature>
<keyword evidence="3 5" id="KW-1133">Transmembrane helix</keyword>
<feature type="transmembrane region" description="Helical" evidence="5">
    <location>
        <begin position="109"/>
        <end position="130"/>
    </location>
</feature>
<keyword evidence="4 5" id="KW-0472">Membrane</keyword>
<dbReference type="EMBL" id="DRUB01000008">
    <property type="protein sequence ID" value="HHR95297.1"/>
    <property type="molecule type" value="Genomic_DNA"/>
</dbReference>
<feature type="transmembrane region" description="Helical" evidence="5">
    <location>
        <begin position="246"/>
        <end position="267"/>
    </location>
</feature>